<comment type="catalytic activity">
    <reaction evidence="11">
        <text>N-succinyl-(2S,6S)-2,6-diaminopimelate + H2O = (2S,6S)-2,6-diaminopimelate + succinate</text>
        <dbReference type="Rhea" id="RHEA:22608"/>
        <dbReference type="ChEBI" id="CHEBI:15377"/>
        <dbReference type="ChEBI" id="CHEBI:30031"/>
        <dbReference type="ChEBI" id="CHEBI:57609"/>
        <dbReference type="ChEBI" id="CHEBI:58087"/>
        <dbReference type="EC" id="3.5.1.18"/>
    </reaction>
</comment>
<feature type="domain" description="Peptidase M20 dimerisation" evidence="12">
    <location>
        <begin position="187"/>
        <end position="303"/>
    </location>
</feature>
<proteinExistence type="inferred from homology"/>
<comment type="pathway">
    <text evidence="3">Amino-acid biosynthesis; L-lysine biosynthesis via DAP pathway; LL-2,6-diaminopimelate from (S)-tetrahydrodipicolinate (succinylase route): step 3/3.</text>
</comment>
<sequence length="409" mass="45705">MKEYLNYALKTLFELVKIPTVNPPGENYERIAKFLQTELKSIGFDVELIEIPEKYLDGTYPYSPQHKGKPRFIVYGKIGKGKTLHFNGHYDVVPPGEGWEYDPFTPTFEGNRIYGRGTTDMKGGIATTLAALKCAVENDLINCKIEVAFVPDEESGGMGTRFLVEELKVRPDYVIIPEPTSHRLIGIGHKGFARGIVRVIGKQGHASRPWNAVNAFEKSCEIVADFLPSYWKLLKSRKTNFPVEDESSAYPSIALGGYAESPAKKDNIIPGEFYFSFDRRIIPEEDAEKVVRELEEYLRNFASKVNVDIEIIVKSLIEASATPVESKIVQITKRAAKNVLGIEPTLMLNAGRYDLVYYRRVGIEGIAYGPGVGGQAHAINEYTTVDEIEKVLNVYAEIIKLFGGSKYGS</sequence>
<dbReference type="EC" id="3.5.1.18" evidence="5"/>
<dbReference type="PROSITE" id="PS00759">
    <property type="entry name" value="ARGE_DAPE_CPG2_2"/>
    <property type="match status" value="1"/>
</dbReference>
<dbReference type="InterPro" id="IPR010182">
    <property type="entry name" value="ArgE/DapE"/>
</dbReference>
<evidence type="ECO:0000256" key="5">
    <source>
        <dbReference type="ARBA" id="ARBA00011921"/>
    </source>
</evidence>
<dbReference type="GO" id="GO:0046872">
    <property type="term" value="F:metal ion binding"/>
    <property type="evidence" value="ECO:0007669"/>
    <property type="project" value="UniProtKB-KW"/>
</dbReference>
<comment type="cofactor">
    <cofactor evidence="2">
        <name>Zn(2+)</name>
        <dbReference type="ChEBI" id="CHEBI:29105"/>
    </cofactor>
</comment>
<dbReference type="GO" id="GO:0009089">
    <property type="term" value="P:lysine biosynthetic process via diaminopimelate"/>
    <property type="evidence" value="ECO:0007669"/>
    <property type="project" value="UniProtKB-UniPathway"/>
</dbReference>
<dbReference type="Pfam" id="PF01546">
    <property type="entry name" value="Peptidase_M20"/>
    <property type="match status" value="1"/>
</dbReference>
<organism evidence="13 14">
    <name type="scientific">Thermococcus barophilus</name>
    <dbReference type="NCBI Taxonomy" id="55802"/>
    <lineage>
        <taxon>Archaea</taxon>
        <taxon>Methanobacteriati</taxon>
        <taxon>Methanobacteriota</taxon>
        <taxon>Thermococci</taxon>
        <taxon>Thermococcales</taxon>
        <taxon>Thermococcaceae</taxon>
        <taxon>Thermococcus</taxon>
    </lineage>
</organism>
<dbReference type="PANTHER" id="PTHR43808">
    <property type="entry name" value="ACETYLORNITHINE DEACETYLASE"/>
    <property type="match status" value="1"/>
</dbReference>
<dbReference type="SUPFAM" id="SSF53187">
    <property type="entry name" value="Zn-dependent exopeptidases"/>
    <property type="match status" value="1"/>
</dbReference>
<dbReference type="GO" id="GO:0009014">
    <property type="term" value="F:succinyl-diaminopimelate desuccinylase activity"/>
    <property type="evidence" value="ECO:0007669"/>
    <property type="project" value="UniProtKB-EC"/>
</dbReference>
<dbReference type="NCBIfam" id="TIGR01910">
    <property type="entry name" value="DapE-ArgE"/>
    <property type="match status" value="1"/>
</dbReference>
<dbReference type="Gene3D" id="3.30.70.360">
    <property type="match status" value="1"/>
</dbReference>
<gene>
    <name evidence="13" type="ORF">TBCH5v1_1971</name>
</gene>
<evidence type="ECO:0000256" key="11">
    <source>
        <dbReference type="ARBA" id="ARBA00051301"/>
    </source>
</evidence>
<dbReference type="InterPro" id="IPR011650">
    <property type="entry name" value="Peptidase_M20_dimer"/>
</dbReference>
<dbReference type="Pfam" id="PF07687">
    <property type="entry name" value="M20_dimer"/>
    <property type="match status" value="1"/>
</dbReference>
<evidence type="ECO:0000256" key="7">
    <source>
        <dbReference type="ARBA" id="ARBA00022723"/>
    </source>
</evidence>
<protein>
    <recommendedName>
        <fullName evidence="6">Probable succinyl-diaminopimelate desuccinylase</fullName>
        <ecNumber evidence="5">3.5.1.18</ecNumber>
    </recommendedName>
</protein>
<name>A0A0S1XDN3_THEBA</name>
<keyword evidence="10" id="KW-0170">Cobalt</keyword>
<dbReference type="Proteomes" id="UP000066042">
    <property type="component" value="Chromosome"/>
</dbReference>
<comment type="similarity">
    <text evidence="4">Belongs to the peptidase M20A family.</text>
</comment>
<keyword evidence="8 13" id="KW-0378">Hydrolase</keyword>
<evidence type="ECO:0000313" key="13">
    <source>
        <dbReference type="EMBL" id="ALM75874.1"/>
    </source>
</evidence>
<dbReference type="RefSeq" id="WP_056934379.1">
    <property type="nucleotide sequence ID" value="NZ_CP013050.1"/>
</dbReference>
<evidence type="ECO:0000256" key="10">
    <source>
        <dbReference type="ARBA" id="ARBA00023285"/>
    </source>
</evidence>
<dbReference type="InterPro" id="IPR036264">
    <property type="entry name" value="Bact_exopeptidase_dim_dom"/>
</dbReference>
<evidence type="ECO:0000313" key="14">
    <source>
        <dbReference type="Proteomes" id="UP000066042"/>
    </source>
</evidence>
<keyword evidence="9" id="KW-0862">Zinc</keyword>
<evidence type="ECO:0000256" key="6">
    <source>
        <dbReference type="ARBA" id="ARBA00016853"/>
    </source>
</evidence>
<dbReference type="SUPFAM" id="SSF55031">
    <property type="entry name" value="Bacterial exopeptidase dimerisation domain"/>
    <property type="match status" value="1"/>
</dbReference>
<dbReference type="Gene3D" id="3.40.630.10">
    <property type="entry name" value="Zn peptidases"/>
    <property type="match status" value="2"/>
</dbReference>
<dbReference type="PATRIC" id="fig|55802.8.peg.1951"/>
<dbReference type="GeneID" id="26137202"/>
<evidence type="ECO:0000256" key="3">
    <source>
        <dbReference type="ARBA" id="ARBA00005130"/>
    </source>
</evidence>
<evidence type="ECO:0000256" key="9">
    <source>
        <dbReference type="ARBA" id="ARBA00022833"/>
    </source>
</evidence>
<dbReference type="InterPro" id="IPR050072">
    <property type="entry name" value="Peptidase_M20A"/>
</dbReference>
<dbReference type="NCBIfam" id="NF006400">
    <property type="entry name" value="PRK08651.1-3"/>
    <property type="match status" value="1"/>
</dbReference>
<evidence type="ECO:0000256" key="1">
    <source>
        <dbReference type="ARBA" id="ARBA00001941"/>
    </source>
</evidence>
<evidence type="ECO:0000256" key="2">
    <source>
        <dbReference type="ARBA" id="ARBA00001947"/>
    </source>
</evidence>
<reference evidence="13 14" key="1">
    <citation type="journal article" date="2016" name="Genome Announc.">
        <title>Complete genome sequence of the hyperthermophilic and piezophilic archaeon Thermococcus barophilus Ch5, capable of growth at the expense of hydrogenogenesis from carbon monoxide and formate.</title>
        <authorList>
            <person name="Oger P."/>
            <person name="Sokolova T.G."/>
            <person name="Kozhevnikova D.A."/>
            <person name="Taranov E.A."/>
            <person name="Vannier P."/>
            <person name="Lee H.S."/>
            <person name="Kwon K.K."/>
            <person name="Kang S.G."/>
            <person name="Lee J.H."/>
            <person name="Bonch-Osmolovskaya E.A."/>
            <person name="Lebedinsky A.V."/>
        </authorList>
    </citation>
    <scope>NUCLEOTIDE SEQUENCE [LARGE SCALE GENOMIC DNA]</scope>
    <source>
        <strain evidence="14">Ch5</strain>
    </source>
</reference>
<keyword evidence="7" id="KW-0479">Metal-binding</keyword>
<dbReference type="InterPro" id="IPR001261">
    <property type="entry name" value="ArgE/DapE_CS"/>
</dbReference>
<evidence type="ECO:0000259" key="12">
    <source>
        <dbReference type="Pfam" id="PF07687"/>
    </source>
</evidence>
<dbReference type="PANTHER" id="PTHR43808:SF32">
    <property type="entry name" value="ARGE_DAPE-RELATED DEACYLASE"/>
    <property type="match status" value="1"/>
</dbReference>
<dbReference type="AlphaFoldDB" id="A0A0S1XDN3"/>
<dbReference type="EMBL" id="CP013050">
    <property type="protein sequence ID" value="ALM75874.1"/>
    <property type="molecule type" value="Genomic_DNA"/>
</dbReference>
<dbReference type="UniPathway" id="UPA00034">
    <property type="reaction ID" value="UER00021"/>
</dbReference>
<comment type="cofactor">
    <cofactor evidence="1">
        <name>Co(2+)</name>
        <dbReference type="ChEBI" id="CHEBI:48828"/>
    </cofactor>
</comment>
<evidence type="ECO:0000256" key="8">
    <source>
        <dbReference type="ARBA" id="ARBA00022801"/>
    </source>
</evidence>
<dbReference type="STRING" id="55802.TBCH5v1_1971"/>
<dbReference type="InterPro" id="IPR002933">
    <property type="entry name" value="Peptidase_M20"/>
</dbReference>
<evidence type="ECO:0000256" key="4">
    <source>
        <dbReference type="ARBA" id="ARBA00006247"/>
    </source>
</evidence>
<accession>A0A0S1XDN3</accession>